<dbReference type="PANTHER" id="PTHR33627">
    <property type="entry name" value="TRANSPOSASE"/>
    <property type="match status" value="1"/>
</dbReference>
<feature type="domain" description="Transposase IS701-like DDE" evidence="1">
    <location>
        <begin position="47"/>
        <end position="129"/>
    </location>
</feature>
<proteinExistence type="predicted"/>
<protein>
    <recommendedName>
        <fullName evidence="1">Transposase IS701-like DDE domain-containing protein</fullName>
    </recommendedName>
</protein>
<dbReference type="InterPro" id="IPR038721">
    <property type="entry name" value="IS701-like_DDE_dom"/>
</dbReference>
<dbReference type="Proteomes" id="UP001230654">
    <property type="component" value="Unassembled WGS sequence"/>
</dbReference>
<accession>A0ABU0NH39</accession>
<organism evidence="2 3">
    <name type="scientific">Streptomyces rishiriensis</name>
    <dbReference type="NCBI Taxonomy" id="68264"/>
    <lineage>
        <taxon>Bacteria</taxon>
        <taxon>Bacillati</taxon>
        <taxon>Actinomycetota</taxon>
        <taxon>Actinomycetes</taxon>
        <taxon>Kitasatosporales</taxon>
        <taxon>Streptomycetaceae</taxon>
        <taxon>Streptomyces</taxon>
    </lineage>
</organism>
<name>A0ABU0NH39_STRRH</name>
<evidence type="ECO:0000313" key="2">
    <source>
        <dbReference type="EMBL" id="MDQ0578437.1"/>
    </source>
</evidence>
<evidence type="ECO:0000313" key="3">
    <source>
        <dbReference type="Proteomes" id="UP001230654"/>
    </source>
</evidence>
<reference evidence="2 3" key="1">
    <citation type="submission" date="2023-07" db="EMBL/GenBank/DDBJ databases">
        <title>Comparative genomics of wheat-associated soil bacteria to identify genetic determinants of phenazine resistance.</title>
        <authorList>
            <person name="Mouncey N."/>
        </authorList>
    </citation>
    <scope>NUCLEOTIDE SEQUENCE [LARGE SCALE GENOMIC DNA]</scope>
    <source>
        <strain evidence="2 3">B2I6</strain>
    </source>
</reference>
<gene>
    <name evidence="2" type="ORF">QF030_000615</name>
</gene>
<keyword evidence="3" id="KW-1185">Reference proteome</keyword>
<dbReference type="InterPro" id="IPR039365">
    <property type="entry name" value="IS701-like"/>
</dbReference>
<dbReference type="PANTHER" id="PTHR33627:SF1">
    <property type="entry name" value="TRANSPOSASE"/>
    <property type="match status" value="1"/>
</dbReference>
<dbReference type="EMBL" id="JAUSWV010000002">
    <property type="protein sequence ID" value="MDQ0578437.1"/>
    <property type="molecule type" value="Genomic_DNA"/>
</dbReference>
<sequence>MVCRMAESDAARLRRERSVTPALSTSYRRASGVSKVQVGAQRGSGDQSRQYTGAAGKVTKCQAGVSLHLANERASAAVNWRLYLPASWDPASPEADADKIARRGRCGIPAQAGHVEKLQLALDMIDEARS</sequence>
<evidence type="ECO:0000259" key="1">
    <source>
        <dbReference type="Pfam" id="PF13546"/>
    </source>
</evidence>
<dbReference type="Pfam" id="PF13546">
    <property type="entry name" value="DDE_5"/>
    <property type="match status" value="1"/>
</dbReference>
<comment type="caution">
    <text evidence="2">The sequence shown here is derived from an EMBL/GenBank/DDBJ whole genome shotgun (WGS) entry which is preliminary data.</text>
</comment>